<gene>
    <name evidence="1" type="ORF">FA95DRAFT_1612503</name>
</gene>
<evidence type="ECO:0000313" key="2">
    <source>
        <dbReference type="Proteomes" id="UP000814033"/>
    </source>
</evidence>
<organism evidence="1 2">
    <name type="scientific">Auriscalpium vulgare</name>
    <dbReference type="NCBI Taxonomy" id="40419"/>
    <lineage>
        <taxon>Eukaryota</taxon>
        <taxon>Fungi</taxon>
        <taxon>Dikarya</taxon>
        <taxon>Basidiomycota</taxon>
        <taxon>Agaricomycotina</taxon>
        <taxon>Agaricomycetes</taxon>
        <taxon>Russulales</taxon>
        <taxon>Auriscalpiaceae</taxon>
        <taxon>Auriscalpium</taxon>
    </lineage>
</organism>
<dbReference type="Proteomes" id="UP000814033">
    <property type="component" value="Unassembled WGS sequence"/>
</dbReference>
<reference evidence="1" key="2">
    <citation type="journal article" date="2022" name="New Phytol.">
        <title>Evolutionary transition to the ectomycorrhizal habit in the genomes of a hyperdiverse lineage of mushroom-forming fungi.</title>
        <authorList>
            <person name="Looney B."/>
            <person name="Miyauchi S."/>
            <person name="Morin E."/>
            <person name="Drula E."/>
            <person name="Courty P.E."/>
            <person name="Kohler A."/>
            <person name="Kuo A."/>
            <person name="LaButti K."/>
            <person name="Pangilinan J."/>
            <person name="Lipzen A."/>
            <person name="Riley R."/>
            <person name="Andreopoulos W."/>
            <person name="He G."/>
            <person name="Johnson J."/>
            <person name="Nolan M."/>
            <person name="Tritt A."/>
            <person name="Barry K.W."/>
            <person name="Grigoriev I.V."/>
            <person name="Nagy L.G."/>
            <person name="Hibbett D."/>
            <person name="Henrissat B."/>
            <person name="Matheny P.B."/>
            <person name="Labbe J."/>
            <person name="Martin F.M."/>
        </authorList>
    </citation>
    <scope>NUCLEOTIDE SEQUENCE</scope>
    <source>
        <strain evidence="1">FP105234-sp</strain>
    </source>
</reference>
<keyword evidence="2" id="KW-1185">Reference proteome</keyword>
<name>A0ACB8R7K0_9AGAM</name>
<protein>
    <submittedName>
        <fullName evidence="1">Uncharacterized protein</fullName>
    </submittedName>
</protein>
<proteinExistence type="predicted"/>
<sequence length="390" mass="43193">MSDCVNCDSLWAQDRIRLYLVRSQGASTAARPYDEHSDPDLLTSPPLGTLDTILRHFDQPTASLSSAHSDVHHMRSPFLGSPEPDLTDDSSEPALTDYYSPDTDLADEPPETDLTDDSPDSDLTDNAGLSIKTMASTVFLTDTYIRDNFGDYGFLENTDLPYLPGTKPSTETTVSSQFLADLWEQDLVRDTDDAPMPMLPQFYDHEGRRMEVDGWVVEPRYVDADMMQLSATSTASASPIHPASLTRAHTSTLAPNPEGFFVVTGGRARGILTEWSDVQPLVADYPGFAFGCFGTREAADAAWRSAGEGTVPESIRPYCAAHPPSLPPNRPMQSNYAFYAVAKGCQIGIYTNWNDAYPHIQYHKDAVFKGFRTLQECLDWFNAKLKRHAK</sequence>
<evidence type="ECO:0000313" key="1">
    <source>
        <dbReference type="EMBL" id="KAI0039533.1"/>
    </source>
</evidence>
<accession>A0ACB8R7K0</accession>
<dbReference type="EMBL" id="MU276293">
    <property type="protein sequence ID" value="KAI0039533.1"/>
    <property type="molecule type" value="Genomic_DNA"/>
</dbReference>
<comment type="caution">
    <text evidence="1">The sequence shown here is derived from an EMBL/GenBank/DDBJ whole genome shotgun (WGS) entry which is preliminary data.</text>
</comment>
<reference evidence="1" key="1">
    <citation type="submission" date="2021-02" db="EMBL/GenBank/DDBJ databases">
        <authorList>
            <consortium name="DOE Joint Genome Institute"/>
            <person name="Ahrendt S."/>
            <person name="Looney B.P."/>
            <person name="Miyauchi S."/>
            <person name="Morin E."/>
            <person name="Drula E."/>
            <person name="Courty P.E."/>
            <person name="Chicoki N."/>
            <person name="Fauchery L."/>
            <person name="Kohler A."/>
            <person name="Kuo A."/>
            <person name="Labutti K."/>
            <person name="Pangilinan J."/>
            <person name="Lipzen A."/>
            <person name="Riley R."/>
            <person name="Andreopoulos W."/>
            <person name="He G."/>
            <person name="Johnson J."/>
            <person name="Barry K.W."/>
            <person name="Grigoriev I.V."/>
            <person name="Nagy L."/>
            <person name="Hibbett D."/>
            <person name="Henrissat B."/>
            <person name="Matheny P.B."/>
            <person name="Labbe J."/>
            <person name="Martin F."/>
        </authorList>
    </citation>
    <scope>NUCLEOTIDE SEQUENCE</scope>
    <source>
        <strain evidence="1">FP105234-sp</strain>
    </source>
</reference>